<proteinExistence type="predicted"/>
<organism evidence="1 2">
    <name type="scientific">Botryobasidium botryosum (strain FD-172 SS1)</name>
    <dbReference type="NCBI Taxonomy" id="930990"/>
    <lineage>
        <taxon>Eukaryota</taxon>
        <taxon>Fungi</taxon>
        <taxon>Dikarya</taxon>
        <taxon>Basidiomycota</taxon>
        <taxon>Agaricomycotina</taxon>
        <taxon>Agaricomycetes</taxon>
        <taxon>Cantharellales</taxon>
        <taxon>Botryobasidiaceae</taxon>
        <taxon>Botryobasidium</taxon>
    </lineage>
</organism>
<dbReference type="InterPro" id="IPR012337">
    <property type="entry name" value="RNaseH-like_sf"/>
</dbReference>
<sequence>KKIQHSGPLKESLRKECELRNIDFHVPERNVATRWNLTVMMMNSISSLRNAIDGLCDSKAKLRKYKLMSLEWTIIDQLRPVLNGFLDATKMISESNTSLVSEVIPLIDSLHAWLKEVAATGTNHKTVHHAAQRGIATLNKYYSLTNESYI</sequence>
<protein>
    <submittedName>
        <fullName evidence="1">Uncharacterized protein</fullName>
    </submittedName>
</protein>
<keyword evidence="2" id="KW-1185">Reference proteome</keyword>
<dbReference type="EMBL" id="KL198162">
    <property type="protein sequence ID" value="KDQ06019.1"/>
    <property type="molecule type" value="Genomic_DNA"/>
</dbReference>
<feature type="non-terminal residue" evidence="1">
    <location>
        <position position="1"/>
    </location>
</feature>
<feature type="non-terminal residue" evidence="1">
    <location>
        <position position="150"/>
    </location>
</feature>
<dbReference type="HOGENOM" id="CLU_099691_1_1_1"/>
<dbReference type="STRING" id="930990.A0A067LSJ4"/>
<dbReference type="InParanoid" id="A0A067LSJ4"/>
<dbReference type="Proteomes" id="UP000027195">
    <property type="component" value="Unassembled WGS sequence"/>
</dbReference>
<dbReference type="OrthoDB" id="2662702at2759"/>
<accession>A0A067LSJ4</accession>
<evidence type="ECO:0000313" key="1">
    <source>
        <dbReference type="EMBL" id="KDQ06019.1"/>
    </source>
</evidence>
<reference evidence="2" key="1">
    <citation type="journal article" date="2014" name="Proc. Natl. Acad. Sci. U.S.A.">
        <title>Extensive sampling of basidiomycete genomes demonstrates inadequacy of the white-rot/brown-rot paradigm for wood decay fungi.</title>
        <authorList>
            <person name="Riley R."/>
            <person name="Salamov A.A."/>
            <person name="Brown D.W."/>
            <person name="Nagy L.G."/>
            <person name="Floudas D."/>
            <person name="Held B.W."/>
            <person name="Levasseur A."/>
            <person name="Lombard V."/>
            <person name="Morin E."/>
            <person name="Otillar R."/>
            <person name="Lindquist E.A."/>
            <person name="Sun H."/>
            <person name="LaButti K.M."/>
            <person name="Schmutz J."/>
            <person name="Jabbour D."/>
            <person name="Luo H."/>
            <person name="Baker S.E."/>
            <person name="Pisabarro A.G."/>
            <person name="Walton J.D."/>
            <person name="Blanchette R.A."/>
            <person name="Henrissat B."/>
            <person name="Martin F."/>
            <person name="Cullen D."/>
            <person name="Hibbett D.S."/>
            <person name="Grigoriev I.V."/>
        </authorList>
    </citation>
    <scope>NUCLEOTIDE SEQUENCE [LARGE SCALE GENOMIC DNA]</scope>
    <source>
        <strain evidence="2">FD-172 SS1</strain>
    </source>
</reference>
<gene>
    <name evidence="1" type="ORF">BOTBODRAFT_71401</name>
</gene>
<dbReference type="AlphaFoldDB" id="A0A067LSJ4"/>
<evidence type="ECO:0000313" key="2">
    <source>
        <dbReference type="Proteomes" id="UP000027195"/>
    </source>
</evidence>
<name>A0A067LSJ4_BOTB1</name>
<dbReference type="SUPFAM" id="SSF53098">
    <property type="entry name" value="Ribonuclease H-like"/>
    <property type="match status" value="1"/>
</dbReference>